<evidence type="ECO:0000313" key="2">
    <source>
        <dbReference type="EMBL" id="VUZ40201.1"/>
    </source>
</evidence>
<proteinExistence type="predicted"/>
<evidence type="ECO:0000313" key="3">
    <source>
        <dbReference type="Proteomes" id="UP000321570"/>
    </source>
</evidence>
<protein>
    <submittedName>
        <fullName evidence="2">Uncharacterized protein</fullName>
    </submittedName>
</protein>
<feature type="compositionally biased region" description="Acidic residues" evidence="1">
    <location>
        <begin position="130"/>
        <end position="141"/>
    </location>
</feature>
<name>A0A564XYU9_HYMDI</name>
<feature type="non-terminal residue" evidence="2">
    <location>
        <position position="195"/>
    </location>
</feature>
<dbReference type="AlphaFoldDB" id="A0A564XYU9"/>
<evidence type="ECO:0000256" key="1">
    <source>
        <dbReference type="SAM" id="MobiDB-lite"/>
    </source>
</evidence>
<dbReference type="EMBL" id="CABIJS010000032">
    <property type="protein sequence ID" value="VUZ40201.1"/>
    <property type="molecule type" value="Genomic_DNA"/>
</dbReference>
<organism evidence="2 3">
    <name type="scientific">Hymenolepis diminuta</name>
    <name type="common">Rat tapeworm</name>
    <dbReference type="NCBI Taxonomy" id="6216"/>
    <lineage>
        <taxon>Eukaryota</taxon>
        <taxon>Metazoa</taxon>
        <taxon>Spiralia</taxon>
        <taxon>Lophotrochozoa</taxon>
        <taxon>Platyhelminthes</taxon>
        <taxon>Cestoda</taxon>
        <taxon>Eucestoda</taxon>
        <taxon>Cyclophyllidea</taxon>
        <taxon>Hymenolepididae</taxon>
        <taxon>Hymenolepis</taxon>
    </lineage>
</organism>
<sequence>MIPAEPDGINDYCDNFLRTVEVWPIQQKPNVFGLHSNTAIGYAVKFARGLWENLQNLLPETDTVTGVPDGPALLRTAASVSNLTREKEERMVKTSDASLYQSKMKDTSGSFQSTKRSKVKTRQAEHKADESDEEEAGEYEDHDYHTESRSISDSPFFRRSKLSVEDGGGLDSEGVQTKDAVLDSMAASILGRLPP</sequence>
<feature type="compositionally biased region" description="Polar residues" evidence="1">
    <location>
        <begin position="95"/>
        <end position="114"/>
    </location>
</feature>
<feature type="region of interest" description="Disordered" evidence="1">
    <location>
        <begin position="84"/>
        <end position="178"/>
    </location>
</feature>
<keyword evidence="3" id="KW-1185">Reference proteome</keyword>
<gene>
    <name evidence="2" type="ORF">WMSIL1_LOCUS1294</name>
</gene>
<reference evidence="2 3" key="1">
    <citation type="submission" date="2019-07" db="EMBL/GenBank/DDBJ databases">
        <authorList>
            <person name="Jastrzebski P J."/>
            <person name="Paukszto L."/>
            <person name="Jastrzebski P J."/>
        </authorList>
    </citation>
    <scope>NUCLEOTIDE SEQUENCE [LARGE SCALE GENOMIC DNA]</scope>
    <source>
        <strain evidence="2 3">WMS-il1</strain>
    </source>
</reference>
<feature type="compositionally biased region" description="Basic and acidic residues" evidence="1">
    <location>
        <begin position="84"/>
        <end position="93"/>
    </location>
</feature>
<dbReference type="Proteomes" id="UP000321570">
    <property type="component" value="Unassembled WGS sequence"/>
</dbReference>
<accession>A0A564XYU9</accession>